<name>A0A1X0NKR0_9TRYP</name>
<dbReference type="Proteomes" id="UP000192257">
    <property type="component" value="Unassembled WGS sequence"/>
</dbReference>
<organism evidence="1 2">
    <name type="scientific">Trypanosoma theileri</name>
    <dbReference type="NCBI Taxonomy" id="67003"/>
    <lineage>
        <taxon>Eukaryota</taxon>
        <taxon>Discoba</taxon>
        <taxon>Euglenozoa</taxon>
        <taxon>Kinetoplastea</taxon>
        <taxon>Metakinetoplastina</taxon>
        <taxon>Trypanosomatida</taxon>
        <taxon>Trypanosomatidae</taxon>
        <taxon>Trypanosoma</taxon>
    </lineage>
</organism>
<sequence length="123" mass="13484">MALWDNCKGGGADCSVNPSAAYVAQWVRGGPRSETDPPNPLPRAPWPYTEIGEHHSSFSHCSFVVSSAFRLWHKAPYHLGYVRGFLFGPPCRSLFAPIIYGRRRSCREMAIFLLLGSCGGVGA</sequence>
<dbReference type="RefSeq" id="XP_028879303.1">
    <property type="nucleotide sequence ID" value="XM_029029510.1"/>
</dbReference>
<evidence type="ECO:0000313" key="2">
    <source>
        <dbReference type="Proteomes" id="UP000192257"/>
    </source>
</evidence>
<proteinExistence type="predicted"/>
<keyword evidence="2" id="KW-1185">Reference proteome</keyword>
<evidence type="ECO:0000313" key="1">
    <source>
        <dbReference type="EMBL" id="ORC85237.1"/>
    </source>
</evidence>
<dbReference type="GeneID" id="39989290"/>
<dbReference type="EMBL" id="NBCO01000037">
    <property type="protein sequence ID" value="ORC85237.1"/>
    <property type="molecule type" value="Genomic_DNA"/>
</dbReference>
<protein>
    <submittedName>
        <fullName evidence="1">Uncharacterized protein</fullName>
    </submittedName>
</protein>
<dbReference type="VEuPathDB" id="TriTrypDB:TM35_000372100"/>
<reference evidence="1 2" key="1">
    <citation type="submission" date="2017-03" db="EMBL/GenBank/DDBJ databases">
        <title>An alternative strategy for trypanosome survival in the mammalian bloodstream revealed through genome and transcriptome analysis of the ubiquitous bovine parasite Trypanosoma (Megatrypanum) theileri.</title>
        <authorList>
            <person name="Kelly S."/>
            <person name="Ivens A."/>
            <person name="Mott A."/>
            <person name="O'Neill E."/>
            <person name="Emms D."/>
            <person name="Macleod O."/>
            <person name="Voorheis P."/>
            <person name="Matthews J."/>
            <person name="Matthews K."/>
            <person name="Carrington M."/>
        </authorList>
    </citation>
    <scope>NUCLEOTIDE SEQUENCE [LARGE SCALE GENOMIC DNA]</scope>
    <source>
        <strain evidence="1">Edinburgh</strain>
    </source>
</reference>
<accession>A0A1X0NKR0</accession>
<comment type="caution">
    <text evidence="1">The sequence shown here is derived from an EMBL/GenBank/DDBJ whole genome shotgun (WGS) entry which is preliminary data.</text>
</comment>
<gene>
    <name evidence="1" type="ORF">TM35_000372100</name>
</gene>
<dbReference type="AlphaFoldDB" id="A0A1X0NKR0"/>